<sequence>MDKMATHLGEKLYELRKQRGFTLDKLAELSGLSKSYIWELENKESQRPSAEKLTALADVLGVSTAFFMEEDIRQPEERHLDEAFFRNYQKLEPDSKQQLRKILDTFKKKP</sequence>
<dbReference type="Pfam" id="PF01381">
    <property type="entry name" value="HTH_3"/>
    <property type="match status" value="1"/>
</dbReference>
<dbReference type="InterPro" id="IPR001387">
    <property type="entry name" value="Cro/C1-type_HTH"/>
</dbReference>
<evidence type="ECO:0000256" key="1">
    <source>
        <dbReference type="ARBA" id="ARBA00023125"/>
    </source>
</evidence>
<feature type="domain" description="HTH cro/C1-type" evidence="2">
    <location>
        <begin position="12"/>
        <end position="67"/>
    </location>
</feature>
<dbReference type="PANTHER" id="PTHR46797">
    <property type="entry name" value="HTH-TYPE TRANSCRIPTIONAL REGULATOR"/>
    <property type="match status" value="1"/>
</dbReference>
<name>B9TL94_RICCO</name>
<dbReference type="InterPro" id="IPR010982">
    <property type="entry name" value="Lambda_DNA-bd_dom_sf"/>
</dbReference>
<dbReference type="PROSITE" id="PS50943">
    <property type="entry name" value="HTH_CROC1"/>
    <property type="match status" value="1"/>
</dbReference>
<proteinExistence type="predicted"/>
<evidence type="ECO:0000259" key="2">
    <source>
        <dbReference type="PROSITE" id="PS50943"/>
    </source>
</evidence>
<evidence type="ECO:0000313" key="3">
    <source>
        <dbReference type="EMBL" id="EEF23370.1"/>
    </source>
</evidence>
<gene>
    <name evidence="3" type="ORF">RCOM_2149870</name>
</gene>
<dbReference type="GO" id="GO:0003677">
    <property type="term" value="F:DNA binding"/>
    <property type="evidence" value="ECO:0007669"/>
    <property type="project" value="UniProtKB-KW"/>
</dbReference>
<dbReference type="Proteomes" id="UP000008311">
    <property type="component" value="Unassembled WGS sequence"/>
</dbReference>
<dbReference type="CDD" id="cd00093">
    <property type="entry name" value="HTH_XRE"/>
    <property type="match status" value="1"/>
</dbReference>
<dbReference type="SMART" id="SM00530">
    <property type="entry name" value="HTH_XRE"/>
    <property type="match status" value="1"/>
</dbReference>
<keyword evidence="1" id="KW-0238">DNA-binding</keyword>
<dbReference type="InParanoid" id="B9TL94"/>
<dbReference type="InterPro" id="IPR050807">
    <property type="entry name" value="TransReg_Diox_bact_type"/>
</dbReference>
<evidence type="ECO:0000313" key="4">
    <source>
        <dbReference type="Proteomes" id="UP000008311"/>
    </source>
</evidence>
<dbReference type="PANTHER" id="PTHR46797:SF1">
    <property type="entry name" value="METHYLPHOSPHONATE SYNTHASE"/>
    <property type="match status" value="1"/>
</dbReference>
<dbReference type="GO" id="GO:0006355">
    <property type="term" value="P:regulation of DNA-templated transcription"/>
    <property type="evidence" value="ECO:0000318"/>
    <property type="project" value="GO_Central"/>
</dbReference>
<dbReference type="AlphaFoldDB" id="B9TL94"/>
<organism evidence="3 4">
    <name type="scientific">Ricinus communis</name>
    <name type="common">Castor bean</name>
    <dbReference type="NCBI Taxonomy" id="3988"/>
    <lineage>
        <taxon>Eukaryota</taxon>
        <taxon>Viridiplantae</taxon>
        <taxon>Streptophyta</taxon>
        <taxon>Embryophyta</taxon>
        <taxon>Tracheophyta</taxon>
        <taxon>Spermatophyta</taxon>
        <taxon>Magnoliopsida</taxon>
        <taxon>eudicotyledons</taxon>
        <taxon>Gunneridae</taxon>
        <taxon>Pentapetalae</taxon>
        <taxon>rosids</taxon>
        <taxon>fabids</taxon>
        <taxon>Malpighiales</taxon>
        <taxon>Euphorbiaceae</taxon>
        <taxon>Acalyphoideae</taxon>
        <taxon>Acalypheae</taxon>
        <taxon>Ricinus</taxon>
    </lineage>
</organism>
<reference evidence="4" key="1">
    <citation type="journal article" date="2010" name="Nat. Biotechnol.">
        <title>Draft genome sequence of the oilseed species Ricinus communis.</title>
        <authorList>
            <person name="Chan A.P."/>
            <person name="Crabtree J."/>
            <person name="Zhao Q."/>
            <person name="Lorenzi H."/>
            <person name="Orvis J."/>
            <person name="Puiu D."/>
            <person name="Melake-Berhan A."/>
            <person name="Jones K.M."/>
            <person name="Redman J."/>
            <person name="Chen G."/>
            <person name="Cahoon E.B."/>
            <person name="Gedil M."/>
            <person name="Stanke M."/>
            <person name="Haas B.J."/>
            <person name="Wortman J.R."/>
            <person name="Fraser-Liggett C.M."/>
            <person name="Ravel J."/>
            <person name="Rabinowicz P.D."/>
        </authorList>
    </citation>
    <scope>NUCLEOTIDE SEQUENCE [LARGE SCALE GENOMIC DNA]</scope>
    <source>
        <strain evidence="4">cv. Hale</strain>
    </source>
</reference>
<accession>B9TL94</accession>
<dbReference type="EMBL" id="EQ986398">
    <property type="protein sequence ID" value="EEF23370.1"/>
    <property type="molecule type" value="Genomic_DNA"/>
</dbReference>
<dbReference type="GO" id="GO:0003700">
    <property type="term" value="F:DNA-binding transcription factor activity"/>
    <property type="evidence" value="ECO:0000318"/>
    <property type="project" value="GO_Central"/>
</dbReference>
<keyword evidence="4" id="KW-1185">Reference proteome</keyword>
<protein>
    <recommendedName>
        <fullName evidence="2">HTH cro/C1-type domain-containing protein</fullName>
    </recommendedName>
</protein>
<dbReference type="SUPFAM" id="SSF47413">
    <property type="entry name" value="lambda repressor-like DNA-binding domains"/>
    <property type="match status" value="1"/>
</dbReference>
<dbReference type="Gene3D" id="1.10.260.40">
    <property type="entry name" value="lambda repressor-like DNA-binding domains"/>
    <property type="match status" value="1"/>
</dbReference>